<dbReference type="InterPro" id="IPR000415">
    <property type="entry name" value="Nitroreductase-like"/>
</dbReference>
<feature type="binding site" description="in other chain" evidence="8">
    <location>
        <begin position="20"/>
        <end position="22"/>
    </location>
    <ligand>
        <name>FMN</name>
        <dbReference type="ChEBI" id="CHEBI:58210"/>
        <note>ligand shared between dimeric partners</note>
    </ligand>
</feature>
<protein>
    <recommendedName>
        <fullName evidence="7">Putative NAD(P)H nitroreductase</fullName>
        <ecNumber evidence="7">1.-.-.-</ecNumber>
    </recommendedName>
</protein>
<gene>
    <name evidence="10" type="ORF">FRY98_07115</name>
</gene>
<keyword evidence="5 7" id="KW-0560">Oxidoreductase</keyword>
<comment type="cofactor">
    <cofactor evidence="8">
        <name>FMN</name>
        <dbReference type="ChEBI" id="CHEBI:58210"/>
    </cofactor>
    <text evidence="8">Binds 1 FMN per subunit.</text>
</comment>
<dbReference type="InterPro" id="IPR029479">
    <property type="entry name" value="Nitroreductase"/>
</dbReference>
<dbReference type="PIRSF" id="PIRSF000232">
    <property type="entry name" value="YdjA"/>
    <property type="match status" value="1"/>
</dbReference>
<accession>A0A5D0D098</accession>
<dbReference type="AlphaFoldDB" id="A0A5D0D098"/>
<dbReference type="Proteomes" id="UP000325218">
    <property type="component" value="Unassembled WGS sequence"/>
</dbReference>
<reference evidence="10 11" key="1">
    <citation type="submission" date="2019-08" db="EMBL/GenBank/DDBJ databases">
        <title>Genome sequencing of Paenibacillus faecis DSM 23593(T).</title>
        <authorList>
            <person name="Kook J.-K."/>
            <person name="Park S.-N."/>
            <person name="Lim Y.K."/>
        </authorList>
    </citation>
    <scope>NUCLEOTIDE SEQUENCE [LARGE SCALE GENOMIC DNA]</scope>
    <source>
        <strain evidence="10 11">DSM 23593</strain>
    </source>
</reference>
<dbReference type="EC" id="1.-.-.-" evidence="7"/>
<evidence type="ECO:0000256" key="4">
    <source>
        <dbReference type="ARBA" id="ARBA00022857"/>
    </source>
</evidence>
<evidence type="ECO:0000256" key="6">
    <source>
        <dbReference type="ARBA" id="ARBA00023027"/>
    </source>
</evidence>
<dbReference type="InterPro" id="IPR052530">
    <property type="entry name" value="NAD(P)H_nitroreductase"/>
</dbReference>
<feature type="domain" description="Nitroreductase" evidence="9">
    <location>
        <begin position="17"/>
        <end position="170"/>
    </location>
</feature>
<dbReference type="CDD" id="cd02135">
    <property type="entry name" value="YdjA-like"/>
    <property type="match status" value="1"/>
</dbReference>
<dbReference type="Pfam" id="PF00881">
    <property type="entry name" value="Nitroreductase"/>
    <property type="match status" value="1"/>
</dbReference>
<feature type="binding site" evidence="8">
    <location>
        <position position="49"/>
    </location>
    <ligand>
        <name>FMN</name>
        <dbReference type="ChEBI" id="CHEBI:58210"/>
        <note>ligand shared between dimeric partners</note>
    </ligand>
</feature>
<keyword evidence="6 7" id="KW-0520">NAD</keyword>
<keyword evidence="3 7" id="KW-0288">FMN</keyword>
<evidence type="ECO:0000313" key="11">
    <source>
        <dbReference type="Proteomes" id="UP000325218"/>
    </source>
</evidence>
<dbReference type="PANTHER" id="PTHR43821:SF1">
    <property type="entry name" value="NAD(P)H NITROREDUCTASE YDJA-RELATED"/>
    <property type="match status" value="1"/>
</dbReference>
<feature type="binding site" description="in other chain" evidence="8">
    <location>
        <begin position="139"/>
        <end position="141"/>
    </location>
    <ligand>
        <name>FMN</name>
        <dbReference type="ChEBI" id="CHEBI:58210"/>
        <note>ligand shared between dimeric partners</note>
    </ligand>
</feature>
<dbReference type="PANTHER" id="PTHR43821">
    <property type="entry name" value="NAD(P)H NITROREDUCTASE YDJA-RELATED"/>
    <property type="match status" value="1"/>
</dbReference>
<organism evidence="10 11">
    <name type="scientific">Paenibacillus faecis</name>
    <dbReference type="NCBI Taxonomy" id="862114"/>
    <lineage>
        <taxon>Bacteria</taxon>
        <taxon>Bacillati</taxon>
        <taxon>Bacillota</taxon>
        <taxon>Bacilli</taxon>
        <taxon>Bacillales</taxon>
        <taxon>Paenibacillaceae</taxon>
        <taxon>Paenibacillus</taxon>
    </lineage>
</organism>
<dbReference type="OrthoDB" id="9804207at2"/>
<dbReference type="SUPFAM" id="SSF55469">
    <property type="entry name" value="FMN-dependent nitroreductase-like"/>
    <property type="match status" value="1"/>
</dbReference>
<dbReference type="Gene3D" id="3.40.109.10">
    <property type="entry name" value="NADH Oxidase"/>
    <property type="match status" value="1"/>
</dbReference>
<evidence type="ECO:0000256" key="8">
    <source>
        <dbReference type="PIRSR" id="PIRSR000232-1"/>
    </source>
</evidence>
<keyword evidence="4 7" id="KW-0521">NADP</keyword>
<comment type="caution">
    <text evidence="10">The sequence shown here is derived from an EMBL/GenBank/DDBJ whole genome shotgun (WGS) entry which is preliminary data.</text>
</comment>
<evidence type="ECO:0000313" key="10">
    <source>
        <dbReference type="EMBL" id="TYA15626.1"/>
    </source>
</evidence>
<evidence type="ECO:0000256" key="7">
    <source>
        <dbReference type="PIRNR" id="PIRNR000232"/>
    </source>
</evidence>
<evidence type="ECO:0000259" key="9">
    <source>
        <dbReference type="Pfam" id="PF00881"/>
    </source>
</evidence>
<dbReference type="EMBL" id="VSDO01000001">
    <property type="protein sequence ID" value="TYA15626.1"/>
    <property type="molecule type" value="Genomic_DNA"/>
</dbReference>
<evidence type="ECO:0000256" key="3">
    <source>
        <dbReference type="ARBA" id="ARBA00022643"/>
    </source>
</evidence>
<keyword evidence="11" id="KW-1185">Reference proteome</keyword>
<sequence length="197" mass="22277">MEAVRAAGSSYPLADLIQSRRTIRAFKPDPVSKEQIIALLNTAVWAPNHGNRQPWRFILVMDEAREAFAEAVLRTHSAEERAKIGAQRHEYLTTLPAQLIVLQTEDSRHKQREEDFGAVCCLIQNFQLAAWEQGIGVVWKTNHYIYEPRFRSAFGIQPGEKVVGVLYIGYAETVPAAQPRARAETKLTVLDRLPLID</sequence>
<evidence type="ECO:0000256" key="1">
    <source>
        <dbReference type="ARBA" id="ARBA00007118"/>
    </source>
</evidence>
<keyword evidence="2 7" id="KW-0285">Flavoprotein</keyword>
<name>A0A5D0D098_9BACL</name>
<proteinExistence type="inferred from homology"/>
<dbReference type="InterPro" id="IPR026021">
    <property type="entry name" value="YdjA-like"/>
</dbReference>
<evidence type="ECO:0000256" key="5">
    <source>
        <dbReference type="ARBA" id="ARBA00023002"/>
    </source>
</evidence>
<comment type="similarity">
    <text evidence="1 7">Belongs to the nitroreductase family.</text>
</comment>
<evidence type="ECO:0000256" key="2">
    <source>
        <dbReference type="ARBA" id="ARBA00022630"/>
    </source>
</evidence>
<dbReference type="GO" id="GO:0016491">
    <property type="term" value="F:oxidoreductase activity"/>
    <property type="evidence" value="ECO:0007669"/>
    <property type="project" value="UniProtKB-UniRule"/>
</dbReference>